<dbReference type="PROSITE" id="PS50076">
    <property type="entry name" value="DNAJ_2"/>
    <property type="match status" value="1"/>
</dbReference>
<dbReference type="InterPro" id="IPR001623">
    <property type="entry name" value="DnaJ_domain"/>
</dbReference>
<dbReference type="Proteomes" id="UP000199074">
    <property type="component" value="Unassembled WGS sequence"/>
</dbReference>
<evidence type="ECO:0000256" key="5">
    <source>
        <dbReference type="ARBA" id="ARBA00038105"/>
    </source>
</evidence>
<comment type="subcellular location">
    <subcellularLocation>
        <location evidence="1">Membrane</location>
        <topology evidence="1">Single-pass membrane protein</topology>
    </subcellularLocation>
</comment>
<evidence type="ECO:0000256" key="6">
    <source>
        <dbReference type="SAM" id="Phobius"/>
    </source>
</evidence>
<evidence type="ECO:0000313" key="8">
    <source>
        <dbReference type="EMBL" id="SFV38434.1"/>
    </source>
</evidence>
<name>A0A1I7NUV8_9HYPH</name>
<dbReference type="SUPFAM" id="SSF46565">
    <property type="entry name" value="Chaperone J-domain"/>
    <property type="match status" value="1"/>
</dbReference>
<comment type="similarity">
    <text evidence="5">Belongs to the TIM14 family.</text>
</comment>
<sequence>MGYVFLGALALLAGLAAYNHISKLSPRVRMRALRWLVVGGGFLLAGFMLVARRFDLALFLGVTAFAVLRTGKLGPFSFDAPEGASGNVSEVRSYRFAMELDHDTGAVHGRVLNGQFAGMDLMDLDEWETRTLLAEIEGDQDSLSLLESWLDVNRSGWREYFAGDSADESSGQTSHSDPIAEAYDVLGLAPGAGAEEIRAAHRELMKALHPDHGGSSYLAAKINQARDTLLDSVRKE</sequence>
<keyword evidence="4 6" id="KW-0472">Membrane</keyword>
<dbReference type="EMBL" id="FPCK01000004">
    <property type="protein sequence ID" value="SFV38434.1"/>
    <property type="molecule type" value="Genomic_DNA"/>
</dbReference>
<evidence type="ECO:0000256" key="2">
    <source>
        <dbReference type="ARBA" id="ARBA00022692"/>
    </source>
</evidence>
<dbReference type="Pfam" id="PF00226">
    <property type="entry name" value="DnaJ"/>
    <property type="match status" value="1"/>
</dbReference>
<accession>A0A1I7NUV8</accession>
<evidence type="ECO:0000259" key="7">
    <source>
        <dbReference type="PROSITE" id="PS50076"/>
    </source>
</evidence>
<reference evidence="8 9" key="1">
    <citation type="submission" date="2016-10" db="EMBL/GenBank/DDBJ databases">
        <authorList>
            <person name="de Groot N.N."/>
        </authorList>
    </citation>
    <scope>NUCLEOTIDE SEQUENCE [LARGE SCALE GENOMIC DNA]</scope>
    <source>
        <strain evidence="8 9">IPL20</strain>
    </source>
</reference>
<evidence type="ECO:0000256" key="1">
    <source>
        <dbReference type="ARBA" id="ARBA00004167"/>
    </source>
</evidence>
<dbReference type="CDD" id="cd06257">
    <property type="entry name" value="DnaJ"/>
    <property type="match status" value="1"/>
</dbReference>
<dbReference type="RefSeq" id="WP_092426710.1">
    <property type="nucleotide sequence ID" value="NZ_FPCK01000004.1"/>
</dbReference>
<feature type="transmembrane region" description="Helical" evidence="6">
    <location>
        <begin position="32"/>
        <end position="51"/>
    </location>
</feature>
<evidence type="ECO:0000256" key="3">
    <source>
        <dbReference type="ARBA" id="ARBA00022989"/>
    </source>
</evidence>
<protein>
    <submittedName>
        <fullName evidence="8">DnaJ domain-containing protein</fullName>
    </submittedName>
</protein>
<dbReference type="PANTHER" id="PTHR12763">
    <property type="match status" value="1"/>
</dbReference>
<dbReference type="AlphaFoldDB" id="A0A1I7NUV8"/>
<keyword evidence="2 6" id="KW-0812">Transmembrane</keyword>
<keyword evidence="3 6" id="KW-1133">Transmembrane helix</keyword>
<keyword evidence="9" id="KW-1185">Reference proteome</keyword>
<evidence type="ECO:0000313" key="9">
    <source>
        <dbReference type="Proteomes" id="UP000199074"/>
    </source>
</evidence>
<dbReference type="OrthoDB" id="9811070at2"/>
<dbReference type="Gene3D" id="1.10.287.110">
    <property type="entry name" value="DnaJ domain"/>
    <property type="match status" value="1"/>
</dbReference>
<dbReference type="GO" id="GO:0016020">
    <property type="term" value="C:membrane"/>
    <property type="evidence" value="ECO:0007669"/>
    <property type="project" value="UniProtKB-SubCell"/>
</dbReference>
<proteinExistence type="inferred from homology"/>
<feature type="domain" description="J" evidence="7">
    <location>
        <begin position="181"/>
        <end position="236"/>
    </location>
</feature>
<organism evidence="8 9">
    <name type="scientific">Devosia crocina</name>
    <dbReference type="NCBI Taxonomy" id="429728"/>
    <lineage>
        <taxon>Bacteria</taxon>
        <taxon>Pseudomonadati</taxon>
        <taxon>Pseudomonadota</taxon>
        <taxon>Alphaproteobacteria</taxon>
        <taxon>Hyphomicrobiales</taxon>
        <taxon>Devosiaceae</taxon>
        <taxon>Devosia</taxon>
    </lineage>
</organism>
<dbReference type="SMART" id="SM00271">
    <property type="entry name" value="DnaJ"/>
    <property type="match status" value="1"/>
</dbReference>
<dbReference type="PANTHER" id="PTHR12763:SF28">
    <property type="entry name" value="GEO10507P1-RELATED"/>
    <property type="match status" value="1"/>
</dbReference>
<dbReference type="InterPro" id="IPR036869">
    <property type="entry name" value="J_dom_sf"/>
</dbReference>
<evidence type="ECO:0000256" key="4">
    <source>
        <dbReference type="ARBA" id="ARBA00023136"/>
    </source>
</evidence>
<gene>
    <name evidence="8" type="ORF">SAMN05216456_3436</name>
</gene>
<dbReference type="STRING" id="429728.SAMN05216456_3436"/>